<dbReference type="FunFam" id="2.20.25.10:FF:000007">
    <property type="entry name" value="Transcription initiation factor IIB"/>
    <property type="match status" value="1"/>
</dbReference>
<dbReference type="FunFam" id="3.30.70.330:FF:000074">
    <property type="entry name" value="U2 snRNP auxiliary factor large subunit"/>
    <property type="match status" value="1"/>
</dbReference>
<dbReference type="CDD" id="cd12231">
    <property type="entry name" value="RRM2_U2AF65"/>
    <property type="match status" value="1"/>
</dbReference>
<evidence type="ECO:0000256" key="16">
    <source>
        <dbReference type="ARBA" id="ARBA00064859"/>
    </source>
</evidence>
<dbReference type="InterPro" id="IPR036915">
    <property type="entry name" value="Cyclin-like_sf"/>
</dbReference>
<dbReference type="GO" id="GO:0000398">
    <property type="term" value="P:mRNA splicing, via spliceosome"/>
    <property type="evidence" value="ECO:0007669"/>
    <property type="project" value="UniProtKB-ARBA"/>
</dbReference>
<evidence type="ECO:0000256" key="20">
    <source>
        <dbReference type="SAM" id="MobiDB-lite"/>
    </source>
</evidence>
<dbReference type="SUPFAM" id="SSF57783">
    <property type="entry name" value="Zinc beta-ribbon"/>
    <property type="match status" value="1"/>
</dbReference>
<keyword evidence="19" id="KW-0175">Coiled coil</keyword>
<dbReference type="FunFam" id="1.10.472.10:FF:000019">
    <property type="entry name" value="transcription initiation factor IIB"/>
    <property type="match status" value="1"/>
</dbReference>
<dbReference type="SUPFAM" id="SSF47954">
    <property type="entry name" value="Cyclin-like"/>
    <property type="match status" value="1"/>
</dbReference>
<dbReference type="InterPro" id="IPR035979">
    <property type="entry name" value="RBD_domain_sf"/>
</dbReference>
<dbReference type="GO" id="GO:0008270">
    <property type="term" value="F:zinc ion binding"/>
    <property type="evidence" value="ECO:0007669"/>
    <property type="project" value="UniProtKB-KW"/>
</dbReference>
<dbReference type="PROSITE" id="PS50102">
    <property type="entry name" value="RRM"/>
    <property type="match status" value="2"/>
</dbReference>
<dbReference type="SMART" id="SM00385">
    <property type="entry name" value="CYCLIN"/>
    <property type="match status" value="1"/>
</dbReference>
<keyword evidence="12" id="KW-0539">Nucleus</keyword>
<proteinExistence type="inferred from homology"/>
<evidence type="ECO:0000256" key="19">
    <source>
        <dbReference type="SAM" id="Coils"/>
    </source>
</evidence>
<dbReference type="EMBL" id="QOIP01000010">
    <property type="protein sequence ID" value="RLU17683.1"/>
    <property type="molecule type" value="Genomic_DNA"/>
</dbReference>
<dbReference type="InterPro" id="IPR023486">
    <property type="entry name" value="TFIIB_CS"/>
</dbReference>
<comment type="caution">
    <text evidence="23">The sequence shown here is derived from an EMBL/GenBank/DDBJ whole genome shotgun (WGS) entry which is preliminary data.</text>
</comment>
<evidence type="ECO:0000259" key="21">
    <source>
        <dbReference type="PROSITE" id="PS50102"/>
    </source>
</evidence>
<evidence type="ECO:0000256" key="10">
    <source>
        <dbReference type="ARBA" id="ARBA00023163"/>
    </source>
</evidence>
<evidence type="ECO:0000259" key="22">
    <source>
        <dbReference type="PROSITE" id="PS51134"/>
    </source>
</evidence>
<dbReference type="InterPro" id="IPR013137">
    <property type="entry name" value="Znf_TFIIB"/>
</dbReference>
<evidence type="ECO:0000256" key="4">
    <source>
        <dbReference type="ARBA" id="ARBA00022723"/>
    </source>
</evidence>
<feature type="domain" description="RRM" evidence="21">
    <location>
        <begin position="519"/>
        <end position="597"/>
    </location>
</feature>
<dbReference type="InterPro" id="IPR000504">
    <property type="entry name" value="RRM_dom"/>
</dbReference>
<keyword evidence="8 17" id="KW-0694">RNA-binding</keyword>
<dbReference type="GO" id="GO:0003723">
    <property type="term" value="F:RNA binding"/>
    <property type="evidence" value="ECO:0007669"/>
    <property type="project" value="UniProtKB-UniRule"/>
</dbReference>
<evidence type="ECO:0000256" key="18">
    <source>
        <dbReference type="PROSITE-ProRule" id="PRU00469"/>
    </source>
</evidence>
<dbReference type="PROSITE" id="PS00782">
    <property type="entry name" value="TFIIB"/>
    <property type="match status" value="1"/>
</dbReference>
<sequence>MASSSRYVADKVCCYAHPDAPLIEDYRAGDQICSECGLVVGDRVIDVGSEWRTFSNEKSGIDPSRVGGPENPLLNGADLSTMIGPGTGAASFDGFGTAKYQNRRTMSSSDRALLNAFREINAMADRINLPKTIVDRANTLFKQVHDGKNLKGRANDAIASACLYIACRQEGVPRTFKEICAVSKISKKEIGRCFKLILKALETSVDLITTGDFMSRFCSNLGLPNMSGLLISVIRALSASETNEQRDTEKAKLEKEYKRSDQRLEELVSSHDQDLMEVMQIFSALSEKVTSSREKIHAVKENLNAYRDRQDRDKDRERDRDRDRRHRSRSRDRRKRSRSRSKERRDRKRSNSPKKGRSSRRRKPSLYWDVPPPGFEHITPLQYKAMQAAGQIPANIVADTPQAAVPVVGSTITRQARRLYVGNIPFGVTEEEMMEFFNQQMHLSGLAQAAGNPVLACQINLDKNFAFLEFRSIDETTQAMAFDGINFKGQSLKIRRPHDYQPMPGMTDNPSMNVPDSPHKIFIGGLPNYLNEEQVKELLMSFGQLRAFNLVKDSATGLSKGYAFCEYVDVSMTDQAIAGLNGMQLGDKKLIVQRASVGAKNPMIGAQAPVQIQVPGLSMVGTSGPATEVLCLLNMVTPEELMEEEEYEDILEDIKEECNKYGVVRSVEIPRPIEGVDVPGCGKVCFTKLC</sequence>
<dbReference type="Gene3D" id="2.20.25.10">
    <property type="match status" value="1"/>
</dbReference>
<dbReference type="SUPFAM" id="SSF54928">
    <property type="entry name" value="RNA-binding domain, RBD"/>
    <property type="match status" value="2"/>
</dbReference>
<dbReference type="GO" id="GO:0070897">
    <property type="term" value="P:transcription preinitiation complex assembly"/>
    <property type="evidence" value="ECO:0007669"/>
    <property type="project" value="InterPro"/>
</dbReference>
<evidence type="ECO:0000256" key="17">
    <source>
        <dbReference type="PROSITE-ProRule" id="PRU00176"/>
    </source>
</evidence>
<dbReference type="Pfam" id="PF00076">
    <property type="entry name" value="RRM_1"/>
    <property type="match status" value="2"/>
</dbReference>
<evidence type="ECO:0000256" key="9">
    <source>
        <dbReference type="ARBA" id="ARBA00023015"/>
    </source>
</evidence>
<keyword evidence="5" id="KW-0677">Repeat</keyword>
<protein>
    <recommendedName>
        <fullName evidence="14">General transcription factor TFIIB</fullName>
    </recommendedName>
    <alternativeName>
        <fullName evidence="13">U2 snRNP auxiliary factor large subunit</fullName>
    </alternativeName>
</protein>
<dbReference type="CDD" id="cd12232">
    <property type="entry name" value="RRM3_U2AF65"/>
    <property type="match status" value="1"/>
</dbReference>
<dbReference type="CDD" id="cd12230">
    <property type="entry name" value="RRM1_U2AF65"/>
    <property type="match status" value="1"/>
</dbReference>
<dbReference type="InterPro" id="IPR013763">
    <property type="entry name" value="Cyclin-like_dom"/>
</dbReference>
<dbReference type="Pfam" id="PF00382">
    <property type="entry name" value="TFIIB"/>
    <property type="match status" value="1"/>
</dbReference>
<evidence type="ECO:0000313" key="23">
    <source>
        <dbReference type="EMBL" id="RLU17683.1"/>
    </source>
</evidence>
<dbReference type="InterPro" id="IPR000812">
    <property type="entry name" value="TFIIB"/>
</dbReference>
<dbReference type="InterPro" id="IPR006529">
    <property type="entry name" value="U2AF_lg"/>
</dbReference>
<comment type="subunit">
    <text evidence="16">Forms a heterodimer with the U2AF small subunit.</text>
</comment>
<evidence type="ECO:0000313" key="24">
    <source>
        <dbReference type="Proteomes" id="UP000279307"/>
    </source>
</evidence>
<evidence type="ECO:0000256" key="12">
    <source>
        <dbReference type="ARBA" id="ARBA00023242"/>
    </source>
</evidence>
<comment type="subcellular location">
    <subcellularLocation>
        <location evidence="1">Nucleus</location>
    </subcellularLocation>
</comment>
<keyword evidence="6 18" id="KW-0863">Zinc-finger</keyword>
<evidence type="ECO:0000256" key="2">
    <source>
        <dbReference type="ARBA" id="ARBA00010857"/>
    </source>
</evidence>
<feature type="region of interest" description="Disordered" evidence="20">
    <location>
        <begin position="301"/>
        <end position="371"/>
    </location>
</feature>
<comment type="function">
    <text evidence="15">Necessary for the splicing of pre-mRNA. Binds to the polypyrimidine tract of introns early during spliceosome assembly.</text>
</comment>
<dbReference type="PANTHER" id="PTHR23139">
    <property type="entry name" value="RNA-BINDING PROTEIN"/>
    <property type="match status" value="1"/>
</dbReference>
<dbReference type="InterPro" id="IPR012677">
    <property type="entry name" value="Nucleotide-bd_a/b_plait_sf"/>
</dbReference>
<dbReference type="PRINTS" id="PR00685">
    <property type="entry name" value="TIFACTORIIB"/>
</dbReference>
<evidence type="ECO:0000256" key="11">
    <source>
        <dbReference type="ARBA" id="ARBA00023187"/>
    </source>
</evidence>
<evidence type="ECO:0000256" key="14">
    <source>
        <dbReference type="ARBA" id="ARBA00031706"/>
    </source>
</evidence>
<keyword evidence="11" id="KW-0508">mRNA splicing</keyword>
<evidence type="ECO:0000256" key="6">
    <source>
        <dbReference type="ARBA" id="ARBA00022771"/>
    </source>
</evidence>
<evidence type="ECO:0000256" key="7">
    <source>
        <dbReference type="ARBA" id="ARBA00022833"/>
    </source>
</evidence>
<evidence type="ECO:0000256" key="13">
    <source>
        <dbReference type="ARBA" id="ARBA00030821"/>
    </source>
</evidence>
<dbReference type="NCBIfam" id="TIGR01642">
    <property type="entry name" value="U2AF_lg"/>
    <property type="match status" value="1"/>
</dbReference>
<keyword evidence="3" id="KW-0507">mRNA processing</keyword>
<feature type="compositionally biased region" description="Basic residues" evidence="20">
    <location>
        <begin position="323"/>
        <end position="364"/>
    </location>
</feature>
<dbReference type="OrthoDB" id="25790at2759"/>
<keyword evidence="4" id="KW-0479">Metal-binding</keyword>
<accession>A0A3L8DC28</accession>
<dbReference type="GO" id="GO:0005634">
    <property type="term" value="C:nucleus"/>
    <property type="evidence" value="ECO:0007669"/>
    <property type="project" value="UniProtKB-SubCell"/>
</dbReference>
<dbReference type="Pfam" id="PF08271">
    <property type="entry name" value="Zn_Ribbon_TF"/>
    <property type="match status" value="1"/>
</dbReference>
<feature type="domain" description="TFIIB-type" evidence="22">
    <location>
        <begin position="10"/>
        <end position="41"/>
    </location>
</feature>
<dbReference type="FunFam" id="3.30.70.330:FF:000097">
    <property type="entry name" value="U2 snRNP auxiliary factor large subunit"/>
    <property type="match status" value="1"/>
</dbReference>
<dbReference type="Gene3D" id="3.30.70.330">
    <property type="match status" value="3"/>
</dbReference>
<dbReference type="CDD" id="cd20551">
    <property type="entry name" value="CYCLIN_TFIIB_rpt1"/>
    <property type="match status" value="1"/>
</dbReference>
<organism evidence="23 24">
    <name type="scientific">Ooceraea biroi</name>
    <name type="common">Clonal raider ant</name>
    <name type="synonym">Cerapachys biroi</name>
    <dbReference type="NCBI Taxonomy" id="2015173"/>
    <lineage>
        <taxon>Eukaryota</taxon>
        <taxon>Metazoa</taxon>
        <taxon>Ecdysozoa</taxon>
        <taxon>Arthropoda</taxon>
        <taxon>Hexapoda</taxon>
        <taxon>Insecta</taxon>
        <taxon>Pterygota</taxon>
        <taxon>Neoptera</taxon>
        <taxon>Endopterygota</taxon>
        <taxon>Hymenoptera</taxon>
        <taxon>Apocrita</taxon>
        <taxon>Aculeata</taxon>
        <taxon>Formicoidea</taxon>
        <taxon>Formicidae</taxon>
        <taxon>Dorylinae</taxon>
        <taxon>Ooceraea</taxon>
    </lineage>
</organism>
<feature type="compositionally biased region" description="Basic and acidic residues" evidence="20">
    <location>
        <begin position="301"/>
        <end position="322"/>
    </location>
</feature>
<evidence type="ECO:0000256" key="3">
    <source>
        <dbReference type="ARBA" id="ARBA00022664"/>
    </source>
</evidence>
<dbReference type="InterPro" id="IPR013150">
    <property type="entry name" value="TFIIB_cyclin"/>
</dbReference>
<feature type="coiled-coil region" evidence="19">
    <location>
        <begin position="243"/>
        <end position="270"/>
    </location>
</feature>
<evidence type="ECO:0000256" key="8">
    <source>
        <dbReference type="ARBA" id="ARBA00022884"/>
    </source>
</evidence>
<evidence type="ECO:0000256" key="5">
    <source>
        <dbReference type="ARBA" id="ARBA00022737"/>
    </source>
</evidence>
<gene>
    <name evidence="23" type="ORF">DMN91_009919</name>
</gene>
<comment type="similarity">
    <text evidence="2">Belongs to the TFIIB family.</text>
</comment>
<reference evidence="23 24" key="1">
    <citation type="journal article" date="2018" name="Genome Res.">
        <title>The genomic architecture and molecular evolution of ant odorant receptors.</title>
        <authorList>
            <person name="McKenzie S.K."/>
            <person name="Kronauer D.J.C."/>
        </authorList>
    </citation>
    <scope>NUCLEOTIDE SEQUENCE [LARGE SCALE GENOMIC DNA]</scope>
    <source>
        <strain evidence="23">Clonal line C1</strain>
    </source>
</reference>
<dbReference type="AlphaFoldDB" id="A0A3L8DC28"/>
<dbReference type="Gene3D" id="1.10.472.10">
    <property type="entry name" value="Cyclin-like"/>
    <property type="match status" value="1"/>
</dbReference>
<dbReference type="GO" id="GO:0017025">
    <property type="term" value="F:TBP-class protein binding"/>
    <property type="evidence" value="ECO:0007669"/>
    <property type="project" value="InterPro"/>
</dbReference>
<keyword evidence="9" id="KW-0805">Transcription regulation</keyword>
<name>A0A3L8DC28_OOCBI</name>
<evidence type="ECO:0000256" key="15">
    <source>
        <dbReference type="ARBA" id="ARBA00053913"/>
    </source>
</evidence>
<dbReference type="SMART" id="SM00360">
    <property type="entry name" value="RRM"/>
    <property type="match status" value="2"/>
</dbReference>
<keyword evidence="10" id="KW-0804">Transcription</keyword>
<dbReference type="Proteomes" id="UP000279307">
    <property type="component" value="Chromosome 10"/>
</dbReference>
<feature type="domain" description="RRM" evidence="21">
    <location>
        <begin position="417"/>
        <end position="499"/>
    </location>
</feature>
<dbReference type="PROSITE" id="PS51134">
    <property type="entry name" value="ZF_TFIIB"/>
    <property type="match status" value="1"/>
</dbReference>
<evidence type="ECO:0000256" key="1">
    <source>
        <dbReference type="ARBA" id="ARBA00004123"/>
    </source>
</evidence>
<keyword evidence="7" id="KW-0862">Zinc</keyword>